<evidence type="ECO:0000256" key="15">
    <source>
        <dbReference type="ARBA" id="ARBA00043832"/>
    </source>
</evidence>
<dbReference type="Proteomes" id="UP001652740">
    <property type="component" value="Unplaced"/>
</dbReference>
<keyword evidence="16" id="KW-1015">Disulfide bond</keyword>
<keyword evidence="18" id="KW-1185">Reference proteome</keyword>
<evidence type="ECO:0000256" key="12">
    <source>
        <dbReference type="ARBA" id="ARBA00043668"/>
    </source>
</evidence>
<dbReference type="Gene3D" id="3.40.50.1240">
    <property type="entry name" value="Phosphoglycerate mutase-like"/>
    <property type="match status" value="1"/>
</dbReference>
<dbReference type="AlphaFoldDB" id="A0A6J1WIW7"/>
<dbReference type="GO" id="GO:0034417">
    <property type="term" value="F:bisphosphoglycerate 3-phosphatase activity"/>
    <property type="evidence" value="ECO:0007669"/>
    <property type="project" value="UniProtKB-EC"/>
</dbReference>
<dbReference type="KEGG" id="gmw:113514228"/>
<keyword evidence="9" id="KW-0472">Membrane</keyword>
<dbReference type="GeneID" id="113514228"/>
<protein>
    <recommendedName>
        <fullName evidence="5">Multiple inositol polyphosphate phosphatase 1</fullName>
        <ecNumber evidence="4">3.1.3.62</ecNumber>
        <ecNumber evidence="3">3.1.3.80</ecNumber>
    </recommendedName>
    <alternativeName>
        <fullName evidence="11">2,3-bisphosphoglycerate 3-phosphatase</fullName>
    </alternativeName>
</protein>
<evidence type="ECO:0000256" key="17">
    <source>
        <dbReference type="SAM" id="SignalP"/>
    </source>
</evidence>
<dbReference type="FunCoup" id="A0A6J1WIW7">
    <property type="interactions" value="115"/>
</dbReference>
<dbReference type="PIRSF" id="PIRSF000894">
    <property type="entry name" value="Acid_phosphatase"/>
    <property type="match status" value="1"/>
</dbReference>
<evidence type="ECO:0000256" key="16">
    <source>
        <dbReference type="PIRSR" id="PIRSR000894-2"/>
    </source>
</evidence>
<comment type="similarity">
    <text evidence="2">Belongs to the histidine acid phosphatase family. MINPP1 subfamily.</text>
</comment>
<comment type="catalytic activity">
    <reaction evidence="12">
        <text>1D-myo-inositol 1,2,5,6-tetrakisphosphate + H2O = 1D-myo-inositol 1,2,6-trisphosphate + phosphate</text>
        <dbReference type="Rhea" id="RHEA:77119"/>
        <dbReference type="ChEBI" id="CHEBI:15377"/>
        <dbReference type="ChEBI" id="CHEBI:43474"/>
        <dbReference type="ChEBI" id="CHEBI:195535"/>
        <dbReference type="ChEBI" id="CHEBI:195537"/>
        <dbReference type="EC" id="3.1.3.62"/>
    </reaction>
    <physiologicalReaction direction="left-to-right" evidence="12">
        <dbReference type="Rhea" id="RHEA:77120"/>
    </physiologicalReaction>
</comment>
<evidence type="ECO:0000256" key="13">
    <source>
        <dbReference type="ARBA" id="ARBA00043671"/>
    </source>
</evidence>
<evidence type="ECO:0000256" key="9">
    <source>
        <dbReference type="ARBA" id="ARBA00023136"/>
    </source>
</evidence>
<dbReference type="EC" id="3.1.3.80" evidence="3"/>
<keyword evidence="7 17" id="KW-0732">Signal</keyword>
<dbReference type="InterPro" id="IPR016274">
    <property type="entry name" value="Histidine_acid_Pase_euk"/>
</dbReference>
<evidence type="ECO:0000256" key="3">
    <source>
        <dbReference type="ARBA" id="ARBA00012976"/>
    </source>
</evidence>
<comment type="catalytic activity">
    <reaction evidence="13">
        <text>1D-myo-inositol 1,2,4,5,6-pentakisphosphate + H2O = 1D-myo-inositol 1,2,5,6-tetrakisphosphate + phosphate</text>
        <dbReference type="Rhea" id="RHEA:77115"/>
        <dbReference type="ChEBI" id="CHEBI:15377"/>
        <dbReference type="ChEBI" id="CHEBI:43474"/>
        <dbReference type="ChEBI" id="CHEBI:57798"/>
        <dbReference type="ChEBI" id="CHEBI:195535"/>
        <dbReference type="EC" id="3.1.3.62"/>
    </reaction>
    <physiologicalReaction direction="left-to-right" evidence="13">
        <dbReference type="Rhea" id="RHEA:77116"/>
    </physiologicalReaction>
</comment>
<dbReference type="EC" id="3.1.3.62" evidence="4"/>
<evidence type="ECO:0000256" key="8">
    <source>
        <dbReference type="ARBA" id="ARBA00022801"/>
    </source>
</evidence>
<dbReference type="PANTHER" id="PTHR20963">
    <property type="entry name" value="MULTIPLE INOSITOL POLYPHOSPHATE PHOSPHATASE-RELATED"/>
    <property type="match status" value="1"/>
</dbReference>
<dbReference type="GO" id="GO:0005886">
    <property type="term" value="C:plasma membrane"/>
    <property type="evidence" value="ECO:0007669"/>
    <property type="project" value="UniProtKB-SubCell"/>
</dbReference>
<proteinExistence type="inferred from homology"/>
<comment type="subcellular location">
    <subcellularLocation>
        <location evidence="1">Cell membrane</location>
    </subcellularLocation>
</comment>
<feature type="chain" id="PRO_5045235782" description="Multiple inositol polyphosphate phosphatase 1" evidence="17">
    <location>
        <begin position="16"/>
        <end position="473"/>
    </location>
</feature>
<dbReference type="CDD" id="cd07061">
    <property type="entry name" value="HP_HAP_like"/>
    <property type="match status" value="1"/>
</dbReference>
<dbReference type="InterPro" id="IPR029033">
    <property type="entry name" value="His_PPase_superfam"/>
</dbReference>
<keyword evidence="8" id="KW-0378">Hydrolase</keyword>
<evidence type="ECO:0000256" key="4">
    <source>
        <dbReference type="ARBA" id="ARBA00013040"/>
    </source>
</evidence>
<dbReference type="GO" id="GO:0003993">
    <property type="term" value="F:acid phosphatase activity"/>
    <property type="evidence" value="ECO:0007669"/>
    <property type="project" value="TreeGrafter"/>
</dbReference>
<sequence>MRWLAITVLVTAVAGQEPCLSVDENPYLLFGSKTAYLFANHALNTNRVHEIPGCQPTAFWLASRHGSNNPEASEIPKLQHLTDLKNNILDNYRNRNFRNTNRKICSTDVELLERWQWNPYINTTFAEGLTSEGYMTTQQLARAWKQRYPGLLTDNPHDYLVKYVDEPLYSASFRAFTDGMFRGPTEGLDIPKENDEKTIRPYKFCPAWKNNVGENNDTLSQMHIFQSKQEYKEMITNISLRLGFNYGINPEIVYSMYQMCRYNKAWDNAAISQWCAAFTREDLKRIEYAEDLETYYKYGYGTPQNQNIGCSLLRDMMGFFTKHIENDPQPQQPRAQINLIDSPMLLMLLTAMNTHQDTAPLTGDNYHTSPIQARKWTTSKMSPFNANAAAILYKCTINGNFQVKERYQVLFLENEYPMYVEGCRVGLCDWSYVVNKFGALANTCDLKFCNSAVKINGFSALFAVLVYFGLKLV</sequence>
<evidence type="ECO:0000313" key="19">
    <source>
        <dbReference type="RefSeq" id="XP_026754054.2"/>
    </source>
</evidence>
<evidence type="ECO:0000256" key="11">
    <source>
        <dbReference type="ARBA" id="ARBA00031642"/>
    </source>
</evidence>
<organism evidence="18 19">
    <name type="scientific">Galleria mellonella</name>
    <name type="common">Greater wax moth</name>
    <dbReference type="NCBI Taxonomy" id="7137"/>
    <lineage>
        <taxon>Eukaryota</taxon>
        <taxon>Metazoa</taxon>
        <taxon>Ecdysozoa</taxon>
        <taxon>Arthropoda</taxon>
        <taxon>Hexapoda</taxon>
        <taxon>Insecta</taxon>
        <taxon>Pterygota</taxon>
        <taxon>Neoptera</taxon>
        <taxon>Endopterygota</taxon>
        <taxon>Lepidoptera</taxon>
        <taxon>Glossata</taxon>
        <taxon>Ditrysia</taxon>
        <taxon>Pyraloidea</taxon>
        <taxon>Pyralidae</taxon>
        <taxon>Galleriinae</taxon>
        <taxon>Galleria</taxon>
    </lineage>
</organism>
<dbReference type="SUPFAM" id="SSF53254">
    <property type="entry name" value="Phosphoglycerate mutase-like"/>
    <property type="match status" value="1"/>
</dbReference>
<comment type="catalytic activity">
    <reaction evidence="15">
        <text>(2R)-2,3-bisphosphoglycerate + H2O = (2R)-2-phosphoglycerate + phosphate</text>
        <dbReference type="Rhea" id="RHEA:27381"/>
        <dbReference type="ChEBI" id="CHEBI:15377"/>
        <dbReference type="ChEBI" id="CHEBI:43474"/>
        <dbReference type="ChEBI" id="CHEBI:58248"/>
        <dbReference type="ChEBI" id="CHEBI:58289"/>
        <dbReference type="EC" id="3.1.3.80"/>
    </reaction>
    <physiologicalReaction direction="left-to-right" evidence="15">
        <dbReference type="Rhea" id="RHEA:27382"/>
    </physiologicalReaction>
</comment>
<dbReference type="Pfam" id="PF00328">
    <property type="entry name" value="His_Phos_2"/>
    <property type="match status" value="1"/>
</dbReference>
<feature type="disulfide bond" evidence="16">
    <location>
        <begin position="54"/>
        <end position="395"/>
    </location>
</feature>
<keyword evidence="6" id="KW-1003">Cell membrane</keyword>
<gene>
    <name evidence="19" type="primary">LOC113514228</name>
</gene>
<evidence type="ECO:0000256" key="1">
    <source>
        <dbReference type="ARBA" id="ARBA00004236"/>
    </source>
</evidence>
<dbReference type="GO" id="GO:0052745">
    <property type="term" value="F:inositol phosphate phosphatase activity"/>
    <property type="evidence" value="ECO:0007669"/>
    <property type="project" value="TreeGrafter"/>
</dbReference>
<comment type="catalytic activity">
    <reaction evidence="14">
        <text>1D-myo-inositol hexakisphosphate + H2O = 1D-myo-inositol 1,2,4,5,6-pentakisphosphate + phosphate</text>
        <dbReference type="Rhea" id="RHEA:16989"/>
        <dbReference type="ChEBI" id="CHEBI:15377"/>
        <dbReference type="ChEBI" id="CHEBI:43474"/>
        <dbReference type="ChEBI" id="CHEBI:57798"/>
        <dbReference type="ChEBI" id="CHEBI:58130"/>
        <dbReference type="EC" id="3.1.3.62"/>
    </reaction>
    <physiologicalReaction direction="left-to-right" evidence="14">
        <dbReference type="Rhea" id="RHEA:16990"/>
    </physiologicalReaction>
</comment>
<dbReference type="PANTHER" id="PTHR20963:SF8">
    <property type="entry name" value="MULTIPLE INOSITOL POLYPHOSPHATE PHOSPHATASE 1"/>
    <property type="match status" value="1"/>
</dbReference>
<evidence type="ECO:0000256" key="6">
    <source>
        <dbReference type="ARBA" id="ARBA00022475"/>
    </source>
</evidence>
<evidence type="ECO:0000256" key="2">
    <source>
        <dbReference type="ARBA" id="ARBA00008422"/>
    </source>
</evidence>
<evidence type="ECO:0000256" key="5">
    <source>
        <dbReference type="ARBA" id="ARBA00018097"/>
    </source>
</evidence>
<evidence type="ECO:0000256" key="14">
    <source>
        <dbReference type="ARBA" id="ARBA00043691"/>
    </source>
</evidence>
<dbReference type="InterPro" id="IPR000560">
    <property type="entry name" value="His_Pase_clade-2"/>
</dbReference>
<evidence type="ECO:0000313" key="18">
    <source>
        <dbReference type="Proteomes" id="UP001652740"/>
    </source>
</evidence>
<dbReference type="RefSeq" id="XP_026754054.2">
    <property type="nucleotide sequence ID" value="XM_026898253.3"/>
</dbReference>
<dbReference type="InParanoid" id="A0A6J1WIW7"/>
<feature type="signal peptide" evidence="17">
    <location>
        <begin position="1"/>
        <end position="15"/>
    </location>
</feature>
<reference evidence="19" key="1">
    <citation type="submission" date="2025-08" db="UniProtKB">
        <authorList>
            <consortium name="RefSeq"/>
        </authorList>
    </citation>
    <scope>IDENTIFICATION</scope>
    <source>
        <tissue evidence="19">Whole larvae</tissue>
    </source>
</reference>
<accession>A0A6J1WIW7</accession>
<evidence type="ECO:0000256" key="7">
    <source>
        <dbReference type="ARBA" id="ARBA00022729"/>
    </source>
</evidence>
<keyword evidence="10" id="KW-0325">Glycoprotein</keyword>
<feature type="disulfide bond" evidence="16">
    <location>
        <begin position="260"/>
        <end position="275"/>
    </location>
</feature>
<name>A0A6J1WIW7_GALME</name>
<evidence type="ECO:0000256" key="10">
    <source>
        <dbReference type="ARBA" id="ARBA00023180"/>
    </source>
</evidence>